<sequence length="48" mass="4887">MTVFVSAAVSVMAVDAIGVASLSAGYRTGPCESGHCNLPKFDTIIVSI</sequence>
<protein>
    <submittedName>
        <fullName evidence="2">Uncharacterized protein</fullName>
    </submittedName>
</protein>
<dbReference type="EMBL" id="AWWV01010000">
    <property type="protein sequence ID" value="OMO82563.1"/>
    <property type="molecule type" value="Genomic_DNA"/>
</dbReference>
<evidence type="ECO:0000313" key="3">
    <source>
        <dbReference type="Proteomes" id="UP000188268"/>
    </source>
</evidence>
<organism evidence="2 3">
    <name type="scientific">Corchorus capsularis</name>
    <name type="common">Jute</name>
    <dbReference type="NCBI Taxonomy" id="210143"/>
    <lineage>
        <taxon>Eukaryota</taxon>
        <taxon>Viridiplantae</taxon>
        <taxon>Streptophyta</taxon>
        <taxon>Embryophyta</taxon>
        <taxon>Tracheophyta</taxon>
        <taxon>Spermatophyta</taxon>
        <taxon>Magnoliopsida</taxon>
        <taxon>eudicotyledons</taxon>
        <taxon>Gunneridae</taxon>
        <taxon>Pentapetalae</taxon>
        <taxon>rosids</taxon>
        <taxon>malvids</taxon>
        <taxon>Malvales</taxon>
        <taxon>Malvaceae</taxon>
        <taxon>Grewioideae</taxon>
        <taxon>Apeibeae</taxon>
        <taxon>Corchorus</taxon>
    </lineage>
</organism>
<comment type="caution">
    <text evidence="2">The sequence shown here is derived from an EMBL/GenBank/DDBJ whole genome shotgun (WGS) entry which is preliminary data.</text>
</comment>
<evidence type="ECO:0000256" key="1">
    <source>
        <dbReference type="SAM" id="SignalP"/>
    </source>
</evidence>
<feature type="signal peptide" evidence="1">
    <location>
        <begin position="1"/>
        <end position="16"/>
    </location>
</feature>
<dbReference type="AlphaFoldDB" id="A0A1R3IJ26"/>
<name>A0A1R3IJ26_COCAP</name>
<dbReference type="Gramene" id="OMO82563">
    <property type="protein sequence ID" value="OMO82563"/>
    <property type="gene ID" value="CCACVL1_11900"/>
</dbReference>
<keyword evidence="3" id="KW-1185">Reference proteome</keyword>
<proteinExistence type="predicted"/>
<reference evidence="2 3" key="1">
    <citation type="submission" date="2013-09" db="EMBL/GenBank/DDBJ databases">
        <title>Corchorus capsularis genome sequencing.</title>
        <authorList>
            <person name="Alam M."/>
            <person name="Haque M.S."/>
            <person name="Islam M.S."/>
            <person name="Emdad E.M."/>
            <person name="Islam M.M."/>
            <person name="Ahmed B."/>
            <person name="Halim A."/>
            <person name="Hossen Q.M.M."/>
            <person name="Hossain M.Z."/>
            <person name="Ahmed R."/>
            <person name="Khan M.M."/>
            <person name="Islam R."/>
            <person name="Rashid M.M."/>
            <person name="Khan S.A."/>
            <person name="Rahman M.S."/>
            <person name="Alam M."/>
        </authorList>
    </citation>
    <scope>NUCLEOTIDE SEQUENCE [LARGE SCALE GENOMIC DNA]</scope>
    <source>
        <strain evidence="3">cv. CVL-1</strain>
        <tissue evidence="2">Whole seedling</tissue>
    </source>
</reference>
<dbReference type="Proteomes" id="UP000188268">
    <property type="component" value="Unassembled WGS sequence"/>
</dbReference>
<feature type="chain" id="PRO_5012909985" evidence="1">
    <location>
        <begin position="17"/>
        <end position="48"/>
    </location>
</feature>
<evidence type="ECO:0000313" key="2">
    <source>
        <dbReference type="EMBL" id="OMO82563.1"/>
    </source>
</evidence>
<keyword evidence="1" id="KW-0732">Signal</keyword>
<accession>A0A1R3IJ26</accession>
<gene>
    <name evidence="2" type="ORF">CCACVL1_11900</name>
</gene>